<reference evidence="1" key="1">
    <citation type="submission" date="2022-07" db="EMBL/GenBank/DDBJ databases">
        <title>Phylogenomic reconstructions and comparative analyses of Kickxellomycotina fungi.</title>
        <authorList>
            <person name="Reynolds N.K."/>
            <person name="Stajich J.E."/>
            <person name="Barry K."/>
            <person name="Grigoriev I.V."/>
            <person name="Crous P."/>
            <person name="Smith M.E."/>
        </authorList>
    </citation>
    <scope>NUCLEOTIDE SEQUENCE</scope>
    <source>
        <strain evidence="1">CBS 102833</strain>
    </source>
</reference>
<keyword evidence="2" id="KW-1185">Reference proteome</keyword>
<evidence type="ECO:0000313" key="2">
    <source>
        <dbReference type="Proteomes" id="UP001140096"/>
    </source>
</evidence>
<proteinExistence type="predicted"/>
<comment type="caution">
    <text evidence="1">The sequence shown here is derived from an EMBL/GenBank/DDBJ whole genome shotgun (WGS) entry which is preliminary data.</text>
</comment>
<dbReference type="EMBL" id="JANBUP010002063">
    <property type="protein sequence ID" value="KAJ2802063.1"/>
    <property type="molecule type" value="Genomic_DNA"/>
</dbReference>
<organism evidence="1 2">
    <name type="scientific">Coemansia furcata</name>
    <dbReference type="NCBI Taxonomy" id="417177"/>
    <lineage>
        <taxon>Eukaryota</taxon>
        <taxon>Fungi</taxon>
        <taxon>Fungi incertae sedis</taxon>
        <taxon>Zoopagomycota</taxon>
        <taxon>Kickxellomycotina</taxon>
        <taxon>Kickxellomycetes</taxon>
        <taxon>Kickxellales</taxon>
        <taxon>Kickxellaceae</taxon>
        <taxon>Coemansia</taxon>
    </lineage>
</organism>
<dbReference type="Proteomes" id="UP001140096">
    <property type="component" value="Unassembled WGS sequence"/>
</dbReference>
<sequence length="380" mass="40911">MSLSEVVSIPVEAPFETIEELYEEQVPEHTLKPVFTFVGPVVLSLVFFSMIGVLVRVHLTRLFTYPGAPVLGLIWVQMLGCFIMGMAMRLKGVLLNYSPALNTGVTTGLCGSITTFSSWHLLIFQEFFNTSGSNHSQFRNFLGGISVLTTELGCSVAAIRLGQMVGDEVRIAYNYWMVRSAPPGMRVSKVETALLSTETSGHRDGWLAWDKWAKFDVALAASGIAGIIAATIVVALAPGTRSVSIALLFGPIGTVLRWRLASLNTRQRQTSQLVPRFLVGLPLGTLTANVLGSAILAIVYILKTGAVVRPSAASCYVLAAVSDGFCGCLTTISTFAAEITTLRSRLSMLYAGISIVVAQAFFVLISGIYFKTATVDYAIC</sequence>
<protein>
    <submittedName>
        <fullName evidence="1">Uncharacterized protein</fullName>
    </submittedName>
</protein>
<name>A0ACC1L5X4_9FUNG</name>
<evidence type="ECO:0000313" key="1">
    <source>
        <dbReference type="EMBL" id="KAJ2802063.1"/>
    </source>
</evidence>
<gene>
    <name evidence="1" type="ORF">H4S07_004780</name>
</gene>
<accession>A0ACC1L5X4</accession>